<evidence type="ECO:0000256" key="1">
    <source>
        <dbReference type="SAM" id="Phobius"/>
    </source>
</evidence>
<comment type="caution">
    <text evidence="2">The sequence shown here is derived from an EMBL/GenBank/DDBJ whole genome shotgun (WGS) entry which is preliminary data.</text>
</comment>
<gene>
    <name evidence="2" type="ORF">QTN89_00420</name>
</gene>
<keyword evidence="1" id="KW-0812">Transmembrane</keyword>
<accession>A0ABT7PBJ9</accession>
<dbReference type="EMBL" id="JASZZN010000001">
    <property type="protein sequence ID" value="MDM4013873.1"/>
    <property type="molecule type" value="Genomic_DNA"/>
</dbReference>
<dbReference type="RefSeq" id="WP_289161574.1">
    <property type="nucleotide sequence ID" value="NZ_JASZZN010000001.1"/>
</dbReference>
<dbReference type="Proteomes" id="UP001239462">
    <property type="component" value="Unassembled WGS sequence"/>
</dbReference>
<evidence type="ECO:0000313" key="3">
    <source>
        <dbReference type="Proteomes" id="UP001239462"/>
    </source>
</evidence>
<organism evidence="2 3">
    <name type="scientific">Roseiconus lacunae</name>
    <dbReference type="NCBI Taxonomy" id="2605694"/>
    <lineage>
        <taxon>Bacteria</taxon>
        <taxon>Pseudomonadati</taxon>
        <taxon>Planctomycetota</taxon>
        <taxon>Planctomycetia</taxon>
        <taxon>Pirellulales</taxon>
        <taxon>Pirellulaceae</taxon>
        <taxon>Roseiconus</taxon>
    </lineage>
</organism>
<evidence type="ECO:0008006" key="4">
    <source>
        <dbReference type="Google" id="ProtNLM"/>
    </source>
</evidence>
<keyword evidence="1" id="KW-1133">Transmembrane helix</keyword>
<protein>
    <recommendedName>
        <fullName evidence="4">Secreted protein</fullName>
    </recommendedName>
</protein>
<keyword evidence="1" id="KW-0472">Membrane</keyword>
<feature type="transmembrane region" description="Helical" evidence="1">
    <location>
        <begin position="26"/>
        <end position="46"/>
    </location>
</feature>
<name>A0ABT7PBJ9_9BACT</name>
<evidence type="ECO:0000313" key="2">
    <source>
        <dbReference type="EMBL" id="MDM4013873.1"/>
    </source>
</evidence>
<reference evidence="2 3" key="1">
    <citation type="submission" date="2023-06" db="EMBL/GenBank/DDBJ databases">
        <title>Roseiconus lacunae JC819 isolated from Gulf of Mannar region, Tamil Nadu.</title>
        <authorList>
            <person name="Pk S."/>
            <person name="Ch S."/>
            <person name="Ch V.R."/>
        </authorList>
    </citation>
    <scope>NUCLEOTIDE SEQUENCE [LARGE SCALE GENOMIC DNA]</scope>
    <source>
        <strain evidence="2 3">JC819</strain>
    </source>
</reference>
<proteinExistence type="predicted"/>
<keyword evidence="3" id="KW-1185">Reference proteome</keyword>
<sequence length="417" mass="46844">MHLRTAGKLFVAASLTRLPFVRCHRWLAVLIACGCLTLSMLVWTTGLRVQAGETTIDALVGQLADDSYATRLNARRKLLKLAESGSAAADEVDRALRKPVPLRGELEYDLARSELRQRIAHRRVQRLHQSFLDEPNSDSPTPSGWTTFCRFAGDDFDARQVFVSIVNRHPSFGDRLQLPNVDAGRDDQDAVPNRLHRLDSLDWIALLTMECCHRPSVSDRRSLAIVSVLSREGLGPDLEGMSSLSDNLNPDVPRRVFARLIGKYLDTVFVDFQDRVCIGMRYGCERLVDIDCRNVLSDRSQSPANVSVALLAMSAQLTSNDELSHWLDDFQDDRRIATVWRTATPAKRIVRSELRDVVLAIRLARQHSDPRDFGFASLRAHPRLGYQPYSLGFESSEQRDAAHQAFLLGRQSVGSID</sequence>